<evidence type="ECO:0000256" key="6">
    <source>
        <dbReference type="SAM" id="Coils"/>
    </source>
</evidence>
<protein>
    <recommendedName>
        <fullName evidence="9">SUN domain-containing protein</fullName>
    </recommendedName>
</protein>
<evidence type="ECO:0000256" key="7">
    <source>
        <dbReference type="SAM" id="MobiDB-lite"/>
    </source>
</evidence>
<organism evidence="10 11">
    <name type="scientific">Oedothorax gibbosus</name>
    <dbReference type="NCBI Taxonomy" id="931172"/>
    <lineage>
        <taxon>Eukaryota</taxon>
        <taxon>Metazoa</taxon>
        <taxon>Ecdysozoa</taxon>
        <taxon>Arthropoda</taxon>
        <taxon>Chelicerata</taxon>
        <taxon>Arachnida</taxon>
        <taxon>Araneae</taxon>
        <taxon>Araneomorphae</taxon>
        <taxon>Entelegynae</taxon>
        <taxon>Araneoidea</taxon>
        <taxon>Linyphiidae</taxon>
        <taxon>Erigoninae</taxon>
        <taxon>Oedothorax</taxon>
    </lineage>
</organism>
<comment type="subcellular location">
    <subcellularLocation>
        <location evidence="1">Membrane</location>
    </subcellularLocation>
</comment>
<dbReference type="PANTHER" id="PTHR12911:SF8">
    <property type="entry name" value="KLAROID PROTEIN-RELATED"/>
    <property type="match status" value="1"/>
</dbReference>
<evidence type="ECO:0000256" key="5">
    <source>
        <dbReference type="ARBA" id="ARBA00023136"/>
    </source>
</evidence>
<feature type="region of interest" description="Disordered" evidence="7">
    <location>
        <begin position="198"/>
        <end position="217"/>
    </location>
</feature>
<dbReference type="PROSITE" id="PS51469">
    <property type="entry name" value="SUN"/>
    <property type="match status" value="1"/>
</dbReference>
<dbReference type="FunFam" id="2.60.120.260:FF:000009">
    <property type="entry name" value="SUN domain-containing protein 1 isoform X1"/>
    <property type="match status" value="1"/>
</dbReference>
<dbReference type="InterPro" id="IPR012919">
    <property type="entry name" value="SUN_dom"/>
</dbReference>
<accession>A0AAV6VI71</accession>
<feature type="region of interest" description="Disordered" evidence="7">
    <location>
        <begin position="31"/>
        <end position="57"/>
    </location>
</feature>
<dbReference type="PANTHER" id="PTHR12911">
    <property type="entry name" value="SAD1/UNC-84-LIKE PROTEIN-RELATED"/>
    <property type="match status" value="1"/>
</dbReference>
<evidence type="ECO:0000313" key="11">
    <source>
        <dbReference type="Proteomes" id="UP000827092"/>
    </source>
</evidence>
<evidence type="ECO:0000313" key="10">
    <source>
        <dbReference type="EMBL" id="KAG8196394.1"/>
    </source>
</evidence>
<feature type="coiled-coil region" evidence="6">
    <location>
        <begin position="424"/>
        <end position="520"/>
    </location>
</feature>
<sequence length="802" mass="91164">MKTPCCIENVSKCGNNSSRSMILRSACAHGHSHSSSHSDEVQIQNSDEKRRSLKKFTKSSNVADSESSYRSLLESSLKQITLKSTTSISFLKENLYKRLDFSGKKNHNGNKVNSIAEHHIIKTSTPISSSFAQNKFVTSKDFFGYEHLSGRIEAEMSGRYLERRPLRAQSDSEEEENGSYIEGRSRLVRATRSSAINRNQVSPSISHSSNHSNTNNHGHLANSRNSLVVESSGDYHNVNNSKSSLEASSINRSLVQESTFDKIRWIVWGFIYLKIISWISFDVWLLSRLRGNKIAAFLLFLPLLLYFSQYAFIWYDFSCLPSYIQSFTSTTSTEQFKASHLMDGFLKNLKSSFANIYSMLPSFSSLPILYSSIFGQRDESASIVSSVVQEQSYKLSVSPEELELLVKRILDKNNYNSNVQDFKSSHLQEELKDLQQQVKLIQQYQNDLQRSSNTKDAEIRSAQQNADFLSNKLQVLEGRIALLLEKSSSKDDVQKLSAEHEMWNKKIKILEEQLASQKLDTKDFIASFEKLIVAAFQSVVRGDKTSQYSFFNQWLDSKSTEIKLVIESLRKEQLSEEANTHKVIEGLVRHYIESLKVSEKHETRIWDSKSGEDVRKIVRDAIRLYDADKTGMVDYALESAGGSVISIRCSESYAEKRGMFSLFGLPLWTDQNSPRIAIQPDIHPGRCWSFKGSHGFLVIQFSYSIRPTGFTLEHIPVSLSPTGSIDSAPREFSVWALSSEKDTEGTLLGQYSYDDKGEPLQYFTVQNHVQVPISYVELKIHSNHGNLEYTCLYRLRVHGTHV</sequence>
<dbReference type="EMBL" id="JAFNEN010000070">
    <property type="protein sequence ID" value="KAG8196394.1"/>
    <property type="molecule type" value="Genomic_DNA"/>
</dbReference>
<evidence type="ECO:0000259" key="9">
    <source>
        <dbReference type="PROSITE" id="PS51469"/>
    </source>
</evidence>
<keyword evidence="5 8" id="KW-0472">Membrane</keyword>
<dbReference type="AlphaFoldDB" id="A0AAV6VI71"/>
<dbReference type="Gene3D" id="2.60.120.260">
    <property type="entry name" value="Galactose-binding domain-like"/>
    <property type="match status" value="1"/>
</dbReference>
<evidence type="ECO:0000256" key="3">
    <source>
        <dbReference type="ARBA" id="ARBA00022989"/>
    </source>
</evidence>
<evidence type="ECO:0000256" key="1">
    <source>
        <dbReference type="ARBA" id="ARBA00004370"/>
    </source>
</evidence>
<proteinExistence type="predicted"/>
<dbReference type="GO" id="GO:0043495">
    <property type="term" value="F:protein-membrane adaptor activity"/>
    <property type="evidence" value="ECO:0007669"/>
    <property type="project" value="TreeGrafter"/>
</dbReference>
<feature type="transmembrane region" description="Helical" evidence="8">
    <location>
        <begin position="265"/>
        <end position="287"/>
    </location>
</feature>
<feature type="compositionally biased region" description="Basic and acidic residues" evidence="7">
    <location>
        <begin position="36"/>
        <end position="50"/>
    </location>
</feature>
<dbReference type="GO" id="GO:0034993">
    <property type="term" value="C:meiotic nuclear membrane microtubule tethering complex"/>
    <property type="evidence" value="ECO:0007669"/>
    <property type="project" value="TreeGrafter"/>
</dbReference>
<feature type="transmembrane region" description="Helical" evidence="8">
    <location>
        <begin position="294"/>
        <end position="315"/>
    </location>
</feature>
<feature type="compositionally biased region" description="Low complexity" evidence="7">
    <location>
        <begin position="202"/>
        <end position="217"/>
    </location>
</feature>
<keyword evidence="11" id="KW-1185">Reference proteome</keyword>
<feature type="domain" description="SUN" evidence="9">
    <location>
        <begin position="641"/>
        <end position="802"/>
    </location>
</feature>
<keyword evidence="3 8" id="KW-1133">Transmembrane helix</keyword>
<dbReference type="Pfam" id="PF07738">
    <property type="entry name" value="Sad1_UNC"/>
    <property type="match status" value="1"/>
</dbReference>
<name>A0AAV6VI71_9ARAC</name>
<gene>
    <name evidence="10" type="ORF">JTE90_009031</name>
</gene>
<dbReference type="Proteomes" id="UP000827092">
    <property type="component" value="Unassembled WGS sequence"/>
</dbReference>
<evidence type="ECO:0000256" key="2">
    <source>
        <dbReference type="ARBA" id="ARBA00022692"/>
    </source>
</evidence>
<comment type="caution">
    <text evidence="10">The sequence shown here is derived from an EMBL/GenBank/DDBJ whole genome shotgun (WGS) entry which is preliminary data.</text>
</comment>
<dbReference type="InterPro" id="IPR045119">
    <property type="entry name" value="SUN1-5"/>
</dbReference>
<reference evidence="10 11" key="1">
    <citation type="journal article" date="2022" name="Nat. Ecol. Evol.">
        <title>A masculinizing supergene underlies an exaggerated male reproductive morph in a spider.</title>
        <authorList>
            <person name="Hendrickx F."/>
            <person name="De Corte Z."/>
            <person name="Sonet G."/>
            <person name="Van Belleghem S.M."/>
            <person name="Kostlbacher S."/>
            <person name="Vangestel C."/>
        </authorList>
    </citation>
    <scope>NUCLEOTIDE SEQUENCE [LARGE SCALE GENOMIC DNA]</scope>
    <source>
        <strain evidence="10">W744_W776</strain>
    </source>
</reference>
<keyword evidence="4 6" id="KW-0175">Coiled coil</keyword>
<evidence type="ECO:0000256" key="8">
    <source>
        <dbReference type="SAM" id="Phobius"/>
    </source>
</evidence>
<evidence type="ECO:0000256" key="4">
    <source>
        <dbReference type="ARBA" id="ARBA00023054"/>
    </source>
</evidence>
<keyword evidence="2 8" id="KW-0812">Transmembrane</keyword>